<gene>
    <name evidence="4" type="ORF">C6Y40_02240</name>
</gene>
<reference evidence="5" key="1">
    <citation type="journal article" date="2020" name="Int. J. Syst. Evol. Microbiol.">
        <title>Alteromonas alba sp. nov., a marine bacterium isolated from the seawater of the West Pacific Ocean.</title>
        <authorList>
            <person name="Sun C."/>
            <person name="Wu Y.-H."/>
            <person name="Xamxidin M."/>
            <person name="Cheng H."/>
            <person name="Xu X.-W."/>
        </authorList>
    </citation>
    <scope>NUCLEOTIDE SEQUENCE [LARGE SCALE GENOMIC DNA]</scope>
    <source>
        <strain evidence="5">190</strain>
    </source>
</reference>
<accession>A0A2S9VFX4</accession>
<keyword evidence="1" id="KW-0175">Coiled coil</keyword>
<evidence type="ECO:0000313" key="4">
    <source>
        <dbReference type="EMBL" id="PRO75329.1"/>
    </source>
</evidence>
<dbReference type="InterPro" id="IPR016032">
    <property type="entry name" value="Sig_transdc_resp-reg_C-effctor"/>
</dbReference>
<keyword evidence="2" id="KW-0472">Membrane</keyword>
<dbReference type="SUPFAM" id="SSF46894">
    <property type="entry name" value="C-terminal effector domain of the bipartite response regulators"/>
    <property type="match status" value="1"/>
</dbReference>
<proteinExistence type="predicted"/>
<feature type="domain" description="HTH luxR-type" evidence="3">
    <location>
        <begin position="101"/>
        <end position="158"/>
    </location>
</feature>
<dbReference type="InterPro" id="IPR036388">
    <property type="entry name" value="WH-like_DNA-bd_sf"/>
</dbReference>
<dbReference type="EMBL" id="PVNP01000013">
    <property type="protein sequence ID" value="PRO75329.1"/>
    <property type="molecule type" value="Genomic_DNA"/>
</dbReference>
<dbReference type="OrthoDB" id="8277135at2"/>
<dbReference type="GO" id="GO:0006355">
    <property type="term" value="P:regulation of DNA-templated transcription"/>
    <property type="evidence" value="ECO:0007669"/>
    <property type="project" value="InterPro"/>
</dbReference>
<keyword evidence="2" id="KW-1133">Transmembrane helix</keyword>
<dbReference type="Proteomes" id="UP000238949">
    <property type="component" value="Unassembled WGS sequence"/>
</dbReference>
<sequence>MVKDKVLSVALVCIIALKCMDLYIDFSEDLELIHIIQESILILISSGLFVFLIFDIRQRSNALKALRDDLELSNNKVSQMSEELKRSKRDFFAAVQEQFERWQLTPSEKEVGLFLLKGLSLNEIAELRQTSEKTIRHQASAVYKKSDCTGRHELAAFFFEEMS</sequence>
<evidence type="ECO:0000259" key="3">
    <source>
        <dbReference type="SMART" id="SM00421"/>
    </source>
</evidence>
<name>A0A2S9VFX4_9ALTE</name>
<feature type="coiled-coil region" evidence="1">
    <location>
        <begin position="63"/>
        <end position="90"/>
    </location>
</feature>
<dbReference type="InterPro" id="IPR000792">
    <property type="entry name" value="Tscrpt_reg_LuxR_C"/>
</dbReference>
<comment type="caution">
    <text evidence="4">The sequence shown here is derived from an EMBL/GenBank/DDBJ whole genome shotgun (WGS) entry which is preliminary data.</text>
</comment>
<dbReference type="SMART" id="SM00421">
    <property type="entry name" value="HTH_LUXR"/>
    <property type="match status" value="1"/>
</dbReference>
<dbReference type="GO" id="GO:0003677">
    <property type="term" value="F:DNA binding"/>
    <property type="evidence" value="ECO:0007669"/>
    <property type="project" value="InterPro"/>
</dbReference>
<keyword evidence="5" id="KW-1185">Reference proteome</keyword>
<keyword evidence="2" id="KW-0812">Transmembrane</keyword>
<evidence type="ECO:0000313" key="5">
    <source>
        <dbReference type="Proteomes" id="UP000238949"/>
    </source>
</evidence>
<dbReference type="AlphaFoldDB" id="A0A2S9VFX4"/>
<dbReference type="Gene3D" id="1.10.10.10">
    <property type="entry name" value="Winged helix-like DNA-binding domain superfamily/Winged helix DNA-binding domain"/>
    <property type="match status" value="1"/>
</dbReference>
<feature type="transmembrane region" description="Helical" evidence="2">
    <location>
        <begin position="32"/>
        <end position="54"/>
    </location>
</feature>
<evidence type="ECO:0000256" key="1">
    <source>
        <dbReference type="SAM" id="Coils"/>
    </source>
</evidence>
<organism evidence="4 5">
    <name type="scientific">Alteromonas alba</name>
    <dbReference type="NCBI Taxonomy" id="2079529"/>
    <lineage>
        <taxon>Bacteria</taxon>
        <taxon>Pseudomonadati</taxon>
        <taxon>Pseudomonadota</taxon>
        <taxon>Gammaproteobacteria</taxon>
        <taxon>Alteromonadales</taxon>
        <taxon>Alteromonadaceae</taxon>
        <taxon>Alteromonas/Salinimonas group</taxon>
        <taxon>Alteromonas</taxon>
    </lineage>
</organism>
<protein>
    <submittedName>
        <fullName evidence="4">Helix-turn-helix transcriptional regulator</fullName>
    </submittedName>
</protein>
<evidence type="ECO:0000256" key="2">
    <source>
        <dbReference type="SAM" id="Phobius"/>
    </source>
</evidence>